<dbReference type="Gene3D" id="3.30.420.10">
    <property type="entry name" value="Ribonuclease H-like superfamily/Ribonuclease H"/>
    <property type="match status" value="1"/>
</dbReference>
<dbReference type="CDD" id="cd06127">
    <property type="entry name" value="DEDDh"/>
    <property type="match status" value="1"/>
</dbReference>
<sequence>SIINNVVFLDIETSGLNPANSEILEIGAVKIDKDNNISTFETLIKNKHKVPSEIFTLCKNLSQKELDKA</sequence>
<comment type="caution">
    <text evidence="2">The sequence shown here is derived from an EMBL/GenBank/DDBJ whole genome shotgun (WGS) entry which is preliminary data.</text>
</comment>
<dbReference type="InterPro" id="IPR013520">
    <property type="entry name" value="Ribonucl_H"/>
</dbReference>
<dbReference type="AlphaFoldDB" id="W1YGB0"/>
<evidence type="ECO:0000313" key="2">
    <source>
        <dbReference type="EMBL" id="ETJ40740.1"/>
    </source>
</evidence>
<keyword evidence="2" id="KW-0269">Exonuclease</keyword>
<dbReference type="GO" id="GO:0004527">
    <property type="term" value="F:exonuclease activity"/>
    <property type="evidence" value="ECO:0007669"/>
    <property type="project" value="UniProtKB-KW"/>
</dbReference>
<feature type="domain" description="Exonuclease" evidence="1">
    <location>
        <begin position="7"/>
        <end position="60"/>
    </location>
</feature>
<feature type="non-terminal residue" evidence="2">
    <location>
        <position position="1"/>
    </location>
</feature>
<dbReference type="Pfam" id="PF00929">
    <property type="entry name" value="RNase_T"/>
    <property type="match status" value="1"/>
</dbReference>
<accession>W1YGB0</accession>
<reference evidence="2" key="1">
    <citation type="submission" date="2013-12" db="EMBL/GenBank/DDBJ databases">
        <title>A Varibaculum cambriense genome reconstructed from a premature infant gut community with otherwise low bacterial novelty that shifts toward anaerobic metabolism during the third week of life.</title>
        <authorList>
            <person name="Brown C.T."/>
            <person name="Sharon I."/>
            <person name="Thomas B.C."/>
            <person name="Castelle C.J."/>
            <person name="Morowitz M.J."/>
            <person name="Banfield J.F."/>
        </authorList>
    </citation>
    <scope>NUCLEOTIDE SEQUENCE</scope>
</reference>
<gene>
    <name evidence="2" type="ORF">Q604_UNBC05340G0001</name>
</gene>
<organism evidence="2">
    <name type="scientific">human gut metagenome</name>
    <dbReference type="NCBI Taxonomy" id="408170"/>
    <lineage>
        <taxon>unclassified sequences</taxon>
        <taxon>metagenomes</taxon>
        <taxon>organismal metagenomes</taxon>
    </lineage>
</organism>
<evidence type="ECO:0000259" key="1">
    <source>
        <dbReference type="Pfam" id="PF00929"/>
    </source>
</evidence>
<dbReference type="InterPro" id="IPR036397">
    <property type="entry name" value="RNaseH_sf"/>
</dbReference>
<keyword evidence="2" id="KW-0540">Nuclease</keyword>
<dbReference type="GO" id="GO:0003676">
    <property type="term" value="F:nucleic acid binding"/>
    <property type="evidence" value="ECO:0007669"/>
    <property type="project" value="InterPro"/>
</dbReference>
<dbReference type="SUPFAM" id="SSF53098">
    <property type="entry name" value="Ribonuclease H-like"/>
    <property type="match status" value="1"/>
</dbReference>
<feature type="non-terminal residue" evidence="2">
    <location>
        <position position="69"/>
    </location>
</feature>
<name>W1YGB0_9ZZZZ</name>
<proteinExistence type="predicted"/>
<protein>
    <submittedName>
        <fullName evidence="2">Exonuclease superfamily protein</fullName>
    </submittedName>
</protein>
<dbReference type="InterPro" id="IPR012337">
    <property type="entry name" value="RNaseH-like_sf"/>
</dbReference>
<keyword evidence="2" id="KW-0378">Hydrolase</keyword>
<dbReference type="EMBL" id="AZMM01005340">
    <property type="protein sequence ID" value="ETJ40740.1"/>
    <property type="molecule type" value="Genomic_DNA"/>
</dbReference>